<gene>
    <name evidence="4" type="ORF">GCM10023321_56360</name>
</gene>
<proteinExistence type="predicted"/>
<feature type="domain" description="CHAD" evidence="3">
    <location>
        <begin position="216"/>
        <end position="500"/>
    </location>
</feature>
<feature type="compositionally biased region" description="Basic and acidic residues" evidence="1">
    <location>
        <begin position="387"/>
        <end position="408"/>
    </location>
</feature>
<dbReference type="CDD" id="cd07374">
    <property type="entry name" value="CYTH-like_Pase"/>
    <property type="match status" value="1"/>
</dbReference>
<dbReference type="InterPro" id="IPR023577">
    <property type="entry name" value="CYTH_domain"/>
</dbReference>
<dbReference type="Pfam" id="PF05235">
    <property type="entry name" value="CHAD"/>
    <property type="match status" value="1"/>
</dbReference>
<reference evidence="5" key="1">
    <citation type="journal article" date="2019" name="Int. J. Syst. Evol. Microbiol.">
        <title>The Global Catalogue of Microorganisms (GCM) 10K type strain sequencing project: providing services to taxonomists for standard genome sequencing and annotation.</title>
        <authorList>
            <consortium name="The Broad Institute Genomics Platform"/>
            <consortium name="The Broad Institute Genome Sequencing Center for Infectious Disease"/>
            <person name="Wu L."/>
            <person name="Ma J."/>
        </authorList>
    </citation>
    <scope>NUCLEOTIDE SEQUENCE [LARGE SCALE GENOMIC DNA]</scope>
    <source>
        <strain evidence="5">JCM 18303</strain>
    </source>
</reference>
<dbReference type="InterPro" id="IPR007899">
    <property type="entry name" value="CHAD_dom"/>
</dbReference>
<feature type="region of interest" description="Disordered" evidence="1">
    <location>
        <begin position="361"/>
        <end position="408"/>
    </location>
</feature>
<protein>
    <submittedName>
        <fullName evidence="4">CYTH and CHAD domain-containing protein</fullName>
    </submittedName>
</protein>
<accession>A0ABP9QQT2</accession>
<dbReference type="Gene3D" id="2.40.320.10">
    <property type="entry name" value="Hypothetical Protein Pfu-838710-001"/>
    <property type="match status" value="1"/>
</dbReference>
<feature type="domain" description="CYTH" evidence="2">
    <location>
        <begin position="7"/>
        <end position="207"/>
    </location>
</feature>
<dbReference type="Gene3D" id="1.40.20.10">
    <property type="entry name" value="CHAD domain"/>
    <property type="match status" value="1"/>
</dbReference>
<dbReference type="SUPFAM" id="SSF55154">
    <property type="entry name" value="CYTH-like phosphatases"/>
    <property type="match status" value="1"/>
</dbReference>
<feature type="compositionally biased region" description="Basic and acidic residues" evidence="1">
    <location>
        <begin position="8"/>
        <end position="18"/>
    </location>
</feature>
<dbReference type="RefSeq" id="WP_185064946.1">
    <property type="nucleotide sequence ID" value="NZ_BAABJP010000031.1"/>
</dbReference>
<comment type="caution">
    <text evidence="4">The sequence shown here is derived from an EMBL/GenBank/DDBJ whole genome shotgun (WGS) entry which is preliminary data.</text>
</comment>
<dbReference type="PROSITE" id="PS51708">
    <property type="entry name" value="CHAD"/>
    <property type="match status" value="1"/>
</dbReference>
<dbReference type="InterPro" id="IPR038186">
    <property type="entry name" value="CHAD_dom_sf"/>
</dbReference>
<evidence type="ECO:0000313" key="4">
    <source>
        <dbReference type="EMBL" id="GAA5165833.1"/>
    </source>
</evidence>
<feature type="region of interest" description="Disordered" evidence="1">
    <location>
        <begin position="1"/>
        <end position="36"/>
    </location>
</feature>
<dbReference type="PANTHER" id="PTHR39339">
    <property type="entry name" value="SLR1444 PROTEIN"/>
    <property type="match status" value="1"/>
</dbReference>
<dbReference type="SMART" id="SM01118">
    <property type="entry name" value="CYTH"/>
    <property type="match status" value="1"/>
</dbReference>
<keyword evidence="5" id="KW-1185">Reference proteome</keyword>
<dbReference type="PROSITE" id="PS51707">
    <property type="entry name" value="CYTH"/>
    <property type="match status" value="1"/>
</dbReference>
<sequence length="509" mass="56681">MSAVTTTKETERKYETDRPISLPEQAGPAGLSAGSGPEEQRLAAVYFDTGDLRLLRGGVTLRRREGGHDEGWHLKLPAGGDSRDELRLPLGRGGPHEPPAELVSLTRLRTRGAELAPVAELDTERRRWVLADSGGRVVAELVEDRVRAHTLGASTSSMSWSELEVELAEPGRVELLDRIERDLLRHGAHRSAAPSKLARVLGDQLPRETKRRKTKRGSAGEAVLEYLDAQAERLRAYDPLVRQDAPDAVHQMRVAARRMRSGLQAYRRVLDRAATEPLVDELRWLGNELGDARDSEVIEERLAEMIDALPAELVMGPVAAHTTRQLQRRRALGRERAIAALDSDRYLALHDAIDRLLADPPLTGRAKRPAKRELPKSAARAWRRTAKRMDAADRASGEERDRGLHETRKAAKRMRYAVEVAAPSVGKPAKRLRKLLKGVHSLLGDHQDAVVARPVIRELAGQAHSEGGNGFTHGVMHGLETRRAEQAERDLPAAWRKLNRRKRLKWLKS</sequence>
<dbReference type="InterPro" id="IPR033469">
    <property type="entry name" value="CYTH-like_dom_sf"/>
</dbReference>
<evidence type="ECO:0000259" key="3">
    <source>
        <dbReference type="PROSITE" id="PS51708"/>
    </source>
</evidence>
<evidence type="ECO:0000256" key="1">
    <source>
        <dbReference type="SAM" id="MobiDB-lite"/>
    </source>
</evidence>
<dbReference type="SMART" id="SM00880">
    <property type="entry name" value="CHAD"/>
    <property type="match status" value="1"/>
</dbReference>
<feature type="compositionally biased region" description="Low complexity" evidence="1">
    <location>
        <begin position="26"/>
        <end position="36"/>
    </location>
</feature>
<dbReference type="PANTHER" id="PTHR39339:SF1">
    <property type="entry name" value="CHAD DOMAIN-CONTAINING PROTEIN"/>
    <property type="match status" value="1"/>
</dbReference>
<evidence type="ECO:0000313" key="5">
    <source>
        <dbReference type="Proteomes" id="UP001428817"/>
    </source>
</evidence>
<evidence type="ECO:0000259" key="2">
    <source>
        <dbReference type="PROSITE" id="PS51707"/>
    </source>
</evidence>
<dbReference type="Proteomes" id="UP001428817">
    <property type="component" value="Unassembled WGS sequence"/>
</dbReference>
<dbReference type="EMBL" id="BAABJP010000031">
    <property type="protein sequence ID" value="GAA5165833.1"/>
    <property type="molecule type" value="Genomic_DNA"/>
</dbReference>
<organism evidence="4 5">
    <name type="scientific">Pseudonocardia eucalypti</name>
    <dbReference type="NCBI Taxonomy" id="648755"/>
    <lineage>
        <taxon>Bacteria</taxon>
        <taxon>Bacillati</taxon>
        <taxon>Actinomycetota</taxon>
        <taxon>Actinomycetes</taxon>
        <taxon>Pseudonocardiales</taxon>
        <taxon>Pseudonocardiaceae</taxon>
        <taxon>Pseudonocardia</taxon>
    </lineage>
</organism>
<dbReference type="Pfam" id="PF01928">
    <property type="entry name" value="CYTH"/>
    <property type="match status" value="1"/>
</dbReference>
<name>A0ABP9QQT2_9PSEU</name>